<keyword evidence="1" id="KW-0503">Monooxygenase</keyword>
<organism evidence="1 2">
    <name type="scientific">Phnomibacter ginsenosidimutans</name>
    <dbReference type="NCBI Taxonomy" id="2676868"/>
    <lineage>
        <taxon>Bacteria</taxon>
        <taxon>Pseudomonadati</taxon>
        <taxon>Bacteroidota</taxon>
        <taxon>Chitinophagia</taxon>
        <taxon>Chitinophagales</taxon>
        <taxon>Chitinophagaceae</taxon>
        <taxon>Phnomibacter</taxon>
    </lineage>
</organism>
<name>A0A6I6GQP9_9BACT</name>
<dbReference type="GO" id="GO:0004497">
    <property type="term" value="F:monooxygenase activity"/>
    <property type="evidence" value="ECO:0007669"/>
    <property type="project" value="UniProtKB-KW"/>
</dbReference>
<evidence type="ECO:0000313" key="1">
    <source>
        <dbReference type="EMBL" id="QGW30008.1"/>
    </source>
</evidence>
<keyword evidence="2" id="KW-1185">Reference proteome</keyword>
<dbReference type="AlphaFoldDB" id="A0A6I6GQP9"/>
<keyword evidence="1" id="KW-0560">Oxidoreductase</keyword>
<dbReference type="SUPFAM" id="SSF54909">
    <property type="entry name" value="Dimeric alpha+beta barrel"/>
    <property type="match status" value="1"/>
</dbReference>
<sequence>MAVLFIIRYRSASPGLFSMALFRLPLWLNKKISFWRLMGSGRNGTFDIVPDWKQWSIMVVIPESWIADRQETISLEKLQRRCLGDIISDLISLWNGKVQALLLEPKEGHGLWNGREVFGSLERKAGDWEGPIAVMTRATIRLSKAKAFWKHVDQVAQQMAGAPGFITSYGIGEVPFIKQATFSIWESKQAMQAFAYQMHEHREVIKKTYAEKWYSEEMFVRFRIIRTWELPAIEHQLGQAANHLSAQ</sequence>
<dbReference type="CDD" id="cd21650">
    <property type="entry name" value="CrtA-like"/>
    <property type="match status" value="1"/>
</dbReference>
<dbReference type="InterPro" id="IPR011008">
    <property type="entry name" value="Dimeric_a/b-barrel"/>
</dbReference>
<reference evidence="1 2" key="1">
    <citation type="submission" date="2019-11" db="EMBL/GenBank/DDBJ databases">
        <authorList>
            <person name="Im W.T."/>
        </authorList>
    </citation>
    <scope>NUCLEOTIDE SEQUENCE [LARGE SCALE GENOMIC DNA]</scope>
    <source>
        <strain evidence="1 2">SB-02</strain>
    </source>
</reference>
<dbReference type="KEGG" id="fls:GLV81_06895"/>
<protein>
    <submittedName>
        <fullName evidence="1">Spheroidene monooxygenase</fullName>
    </submittedName>
</protein>
<evidence type="ECO:0000313" key="2">
    <source>
        <dbReference type="Proteomes" id="UP000426027"/>
    </source>
</evidence>
<dbReference type="EMBL" id="CP046566">
    <property type="protein sequence ID" value="QGW30008.1"/>
    <property type="molecule type" value="Genomic_DNA"/>
</dbReference>
<dbReference type="Proteomes" id="UP000426027">
    <property type="component" value="Chromosome"/>
</dbReference>
<dbReference type="InterPro" id="IPR049574">
    <property type="entry name" value="CrtA-like"/>
</dbReference>
<accession>A0A6I6GQP9</accession>
<proteinExistence type="predicted"/>
<gene>
    <name evidence="1" type="ORF">GLV81_06895</name>
</gene>
<dbReference type="RefSeq" id="WP_157480693.1">
    <property type="nucleotide sequence ID" value="NZ_CP046566.1"/>
</dbReference>